<dbReference type="EMBL" id="QEKW01000007">
    <property type="protein sequence ID" value="PVZ09120.1"/>
    <property type="molecule type" value="Genomic_DNA"/>
</dbReference>
<feature type="transmembrane region" description="Helical" evidence="1">
    <location>
        <begin position="151"/>
        <end position="173"/>
    </location>
</feature>
<keyword evidence="1" id="KW-0472">Membrane</keyword>
<evidence type="ECO:0000256" key="1">
    <source>
        <dbReference type="SAM" id="Phobius"/>
    </source>
</evidence>
<gene>
    <name evidence="2" type="ORF">C8D89_107284</name>
</gene>
<keyword evidence="1" id="KW-0812">Transmembrane</keyword>
<reference evidence="2 3" key="1">
    <citation type="submission" date="2018-04" db="EMBL/GenBank/DDBJ databases">
        <title>Genomic Encyclopedia of Type Strains, Phase IV (KMG-IV): sequencing the most valuable type-strain genomes for metagenomic binning, comparative biology and taxonomic classification.</title>
        <authorList>
            <person name="Goeker M."/>
        </authorList>
    </citation>
    <scope>NUCLEOTIDE SEQUENCE [LARGE SCALE GENOMIC DNA]</scope>
    <source>
        <strain evidence="2 3">DSM 45771</strain>
    </source>
</reference>
<proteinExistence type="predicted"/>
<feature type="transmembrane region" description="Helical" evidence="1">
    <location>
        <begin position="90"/>
        <end position="123"/>
    </location>
</feature>
<keyword evidence="3" id="KW-1185">Reference proteome</keyword>
<keyword evidence="1" id="KW-1133">Transmembrane helix</keyword>
<organism evidence="2 3">
    <name type="scientific">Actinomycetospora cinnamomea</name>
    <dbReference type="NCBI Taxonomy" id="663609"/>
    <lineage>
        <taxon>Bacteria</taxon>
        <taxon>Bacillati</taxon>
        <taxon>Actinomycetota</taxon>
        <taxon>Actinomycetes</taxon>
        <taxon>Pseudonocardiales</taxon>
        <taxon>Pseudonocardiaceae</taxon>
        <taxon>Actinomycetospora</taxon>
    </lineage>
</organism>
<accession>A0A2U1FAW9</accession>
<dbReference type="AlphaFoldDB" id="A0A2U1FAW9"/>
<dbReference type="RefSeq" id="WP_207787246.1">
    <property type="nucleotide sequence ID" value="NZ_QEKW01000007.1"/>
</dbReference>
<evidence type="ECO:0000313" key="3">
    <source>
        <dbReference type="Proteomes" id="UP000245639"/>
    </source>
</evidence>
<name>A0A2U1FAW9_9PSEU</name>
<comment type="caution">
    <text evidence="2">The sequence shown here is derived from an EMBL/GenBank/DDBJ whole genome shotgun (WGS) entry which is preliminary data.</text>
</comment>
<protein>
    <submittedName>
        <fullName evidence="2">Uncharacterized protein</fullName>
    </submittedName>
</protein>
<feature type="transmembrane region" description="Helical" evidence="1">
    <location>
        <begin position="49"/>
        <end position="69"/>
    </location>
</feature>
<sequence>MDAAPPAAPVDKQTDVARFMVAGGAGCVILGGLVAAITGPLGLENGSWLAAYLVLVCGVGAYAIGTMQARPAPTPMPQAWSLTQLGCWSLANAAVITGAMTGIAIIVDVGVPLLVIALAVALADALRHDRPTESRETAGYPVPGSNRLAAWAYHSLLVVLMISAPVGAVLAHLRNAA</sequence>
<feature type="transmembrane region" description="Helical" evidence="1">
    <location>
        <begin position="21"/>
        <end position="43"/>
    </location>
</feature>
<evidence type="ECO:0000313" key="2">
    <source>
        <dbReference type="EMBL" id="PVZ09120.1"/>
    </source>
</evidence>
<dbReference type="Proteomes" id="UP000245639">
    <property type="component" value="Unassembled WGS sequence"/>
</dbReference>